<feature type="region of interest" description="Disordered" evidence="1">
    <location>
        <begin position="128"/>
        <end position="178"/>
    </location>
</feature>
<evidence type="ECO:0000256" key="1">
    <source>
        <dbReference type="SAM" id="MobiDB-lite"/>
    </source>
</evidence>
<comment type="caution">
    <text evidence="2">The sequence shown here is derived from an EMBL/GenBank/DDBJ whole genome shotgun (WGS) entry which is preliminary data.</text>
</comment>
<accession>A0A2P4XWK6</accession>
<gene>
    <name evidence="2" type="ORF">PHPALM_13716</name>
</gene>
<dbReference type="OrthoDB" id="125391at2759"/>
<proteinExistence type="predicted"/>
<dbReference type="Proteomes" id="UP000237271">
    <property type="component" value="Unassembled WGS sequence"/>
</dbReference>
<evidence type="ECO:0000313" key="2">
    <source>
        <dbReference type="EMBL" id="POM69947.1"/>
    </source>
</evidence>
<protein>
    <submittedName>
        <fullName evidence="2">Uncharacterized protein</fullName>
    </submittedName>
</protein>
<dbReference type="PANTHER" id="PTHR33946">
    <property type="match status" value="1"/>
</dbReference>
<dbReference type="AlphaFoldDB" id="A0A2P4XWK6"/>
<dbReference type="PANTHER" id="PTHR33946:SF4">
    <property type="entry name" value="COAGULATION FACTOR XI"/>
    <property type="match status" value="1"/>
</dbReference>
<organism evidence="2 3">
    <name type="scientific">Phytophthora palmivora</name>
    <dbReference type="NCBI Taxonomy" id="4796"/>
    <lineage>
        <taxon>Eukaryota</taxon>
        <taxon>Sar</taxon>
        <taxon>Stramenopiles</taxon>
        <taxon>Oomycota</taxon>
        <taxon>Peronosporomycetes</taxon>
        <taxon>Peronosporales</taxon>
        <taxon>Peronosporaceae</taxon>
        <taxon>Phytophthora</taxon>
    </lineage>
</organism>
<sequence>MGYSNYTEFCEDGGVEFKASNTGSGFEVEESIDFWKNPGDEDANSERATKMVEMYNELASNGTSANMEPLPSVETLTTANPKCYENNAKCASSQYGCSRSLYAQICSVCSSSGDGCEAAPSDFSFPDLTLPANASMPSSESGSSDSSTNAGGSNAESGSTKGSAHALSDESGSKSSSAATATTASAAVALMAIVASSLL</sequence>
<reference evidence="2 3" key="1">
    <citation type="journal article" date="2017" name="Genome Biol. Evol.">
        <title>Phytophthora megakarya and P. palmivora, closely related causal agents of cacao black pod rot, underwent increases in genome sizes and gene numbers by different mechanisms.</title>
        <authorList>
            <person name="Ali S.S."/>
            <person name="Shao J."/>
            <person name="Lary D.J."/>
            <person name="Kronmiller B."/>
            <person name="Shen D."/>
            <person name="Strem M.D."/>
            <person name="Amoako-Attah I."/>
            <person name="Akrofi A.Y."/>
            <person name="Begoude B.A."/>
            <person name="Ten Hoopen G.M."/>
            <person name="Coulibaly K."/>
            <person name="Kebe B.I."/>
            <person name="Melnick R.L."/>
            <person name="Guiltinan M.J."/>
            <person name="Tyler B.M."/>
            <person name="Meinhardt L.W."/>
            <person name="Bailey B.A."/>
        </authorList>
    </citation>
    <scope>NUCLEOTIDE SEQUENCE [LARGE SCALE GENOMIC DNA]</scope>
    <source>
        <strain evidence="3">sbr112.9</strain>
    </source>
</reference>
<evidence type="ECO:0000313" key="3">
    <source>
        <dbReference type="Proteomes" id="UP000237271"/>
    </source>
</evidence>
<keyword evidence="3" id="KW-1185">Reference proteome</keyword>
<name>A0A2P4XWK6_9STRA</name>
<dbReference type="EMBL" id="NCKW01007708">
    <property type="protein sequence ID" value="POM69947.1"/>
    <property type="molecule type" value="Genomic_DNA"/>
</dbReference>
<feature type="compositionally biased region" description="Low complexity" evidence="1">
    <location>
        <begin position="132"/>
        <end position="155"/>
    </location>
</feature>